<reference evidence="2" key="1">
    <citation type="submission" date="2016-05" db="EMBL/GenBank/DDBJ databases">
        <authorList>
            <person name="Behera P."/>
            <person name="Vaishampayan P."/>
            <person name="Singh N."/>
            <person name="Raina V."/>
            <person name="Suar M."/>
            <person name="Pattnaik A."/>
            <person name="Rastogi G."/>
        </authorList>
    </citation>
    <scope>NUCLEOTIDE SEQUENCE [LARGE SCALE GENOMIC DNA]</scope>
    <source>
        <strain evidence="2">MP23</strain>
    </source>
</reference>
<sequence>MNQSQLLMFCMNKPGVTQSAHREWAATQIKLADVMFAMLHDVDGRPAISLKTSPALAELLRQSHEDVFPSELLNKAHWSTLWLDGSLPDSQIYYLVDDAWQQALELLPASLRQQYSR</sequence>
<protein>
    <recommendedName>
        <fullName evidence="3">MmcQ/YjbR family DNA-binding protein</fullName>
    </recommendedName>
</protein>
<organism evidence="1 2">
    <name type="scientific">Mangrovibacter phragmitis</name>
    <dbReference type="NCBI Taxonomy" id="1691903"/>
    <lineage>
        <taxon>Bacteria</taxon>
        <taxon>Pseudomonadati</taxon>
        <taxon>Pseudomonadota</taxon>
        <taxon>Gammaproteobacteria</taxon>
        <taxon>Enterobacterales</taxon>
        <taxon>Enterobacteriaceae</taxon>
        <taxon>Mangrovibacter</taxon>
    </lineage>
</organism>
<dbReference type="InterPro" id="IPR058532">
    <property type="entry name" value="YjbR/MT2646/Rv2570-like"/>
</dbReference>
<gene>
    <name evidence="1" type="ORF">A9B99_21000</name>
</gene>
<dbReference type="Gene3D" id="3.90.1150.30">
    <property type="match status" value="1"/>
</dbReference>
<dbReference type="EMBL" id="LYRP01000007">
    <property type="protein sequence ID" value="OAT77529.1"/>
    <property type="molecule type" value="Genomic_DNA"/>
</dbReference>
<comment type="caution">
    <text evidence="1">The sequence shown here is derived from an EMBL/GenBank/DDBJ whole genome shotgun (WGS) entry which is preliminary data.</text>
</comment>
<evidence type="ECO:0000313" key="2">
    <source>
        <dbReference type="Proteomes" id="UP000078225"/>
    </source>
</evidence>
<accession>A0A1B7L547</accession>
<proteinExistence type="predicted"/>
<dbReference type="RefSeq" id="WP_064596728.1">
    <property type="nucleotide sequence ID" value="NZ_JBDJAE010000030.1"/>
</dbReference>
<dbReference type="AlphaFoldDB" id="A0A1B7L547"/>
<keyword evidence="2" id="KW-1185">Reference proteome</keyword>
<dbReference type="PANTHER" id="PTHR35145">
    <property type="entry name" value="CYTOPLASMIC PROTEIN-RELATED"/>
    <property type="match status" value="1"/>
</dbReference>
<dbReference type="STRING" id="1691903.A9B99_21000"/>
<dbReference type="Proteomes" id="UP000078225">
    <property type="component" value="Unassembled WGS sequence"/>
</dbReference>
<dbReference type="Pfam" id="PF04237">
    <property type="entry name" value="YjbR"/>
    <property type="match status" value="1"/>
</dbReference>
<dbReference type="SUPFAM" id="SSF142906">
    <property type="entry name" value="YjbR-like"/>
    <property type="match status" value="1"/>
</dbReference>
<dbReference type="InterPro" id="IPR007351">
    <property type="entry name" value="YjbR"/>
</dbReference>
<evidence type="ECO:0000313" key="1">
    <source>
        <dbReference type="EMBL" id="OAT77529.1"/>
    </source>
</evidence>
<dbReference type="OrthoDB" id="3194910at2"/>
<dbReference type="InterPro" id="IPR038056">
    <property type="entry name" value="YjbR-like_sf"/>
</dbReference>
<dbReference type="PANTHER" id="PTHR35145:SF3">
    <property type="entry name" value="CYTOPLASMIC PROTEIN"/>
    <property type="match status" value="1"/>
</dbReference>
<name>A0A1B7L547_9ENTR</name>
<evidence type="ECO:0008006" key="3">
    <source>
        <dbReference type="Google" id="ProtNLM"/>
    </source>
</evidence>